<gene>
    <name evidence="1" type="ORF">JAZ07_13635</name>
</gene>
<dbReference type="Pfam" id="PF09684">
    <property type="entry name" value="Tail_P2_I"/>
    <property type="match status" value="1"/>
</dbReference>
<organism evidence="1 2">
    <name type="scientific">Candidatus Thiodiazotropha taylori</name>
    <dbReference type="NCBI Taxonomy" id="2792791"/>
    <lineage>
        <taxon>Bacteria</taxon>
        <taxon>Pseudomonadati</taxon>
        <taxon>Pseudomonadota</taxon>
        <taxon>Gammaproteobacteria</taxon>
        <taxon>Chromatiales</taxon>
        <taxon>Sedimenticolaceae</taxon>
        <taxon>Candidatus Thiodiazotropha</taxon>
    </lineage>
</organism>
<accession>A0A9E4KEJ0</accession>
<dbReference type="InterPro" id="IPR006521">
    <property type="entry name" value="Tail_protein_I"/>
</dbReference>
<dbReference type="NCBIfam" id="TIGR01634">
    <property type="entry name" value="tail_P2_I"/>
    <property type="match status" value="1"/>
</dbReference>
<evidence type="ECO:0000313" key="1">
    <source>
        <dbReference type="EMBL" id="MCG7947381.1"/>
    </source>
</evidence>
<comment type="caution">
    <text evidence="1">The sequence shown here is derived from an EMBL/GenBank/DDBJ whole genome shotgun (WGS) entry which is preliminary data.</text>
</comment>
<dbReference type="AlphaFoldDB" id="A0A9E4KEJ0"/>
<sequence length="220" mass="24471">MSEHFDQSLLPFNATKQEQVIESVLARSSGLPIAISSVWDPLRCPNELLPWLAWALSVDTWDSEWPEVTKRALIANSVQIHKSKGTVSAIERVMDALGVSAELLEWFEYGGTPHTFRLTAWANANLSSINQESEDVILNPVLYRTLQSSVNNVKPVRSHYDFRVGAKFGSDIAISSHATLTAYVQIISDLELSIGFVAVPVLSVSRFKNVSHLRVTMEFS</sequence>
<dbReference type="EMBL" id="JAEPCM010000466">
    <property type="protein sequence ID" value="MCG7947381.1"/>
    <property type="molecule type" value="Genomic_DNA"/>
</dbReference>
<dbReference type="Proteomes" id="UP000886667">
    <property type="component" value="Unassembled WGS sequence"/>
</dbReference>
<proteinExistence type="predicted"/>
<protein>
    <submittedName>
        <fullName evidence="1">Phage tail protein I</fullName>
    </submittedName>
</protein>
<reference evidence="1" key="1">
    <citation type="journal article" date="2021" name="Proc. Natl. Acad. Sci. U.S.A.">
        <title>Global biogeography of chemosynthetic symbionts reveals both localized and globally distributed symbiont groups. .</title>
        <authorList>
            <person name="Osvatic J.T."/>
            <person name="Wilkins L.G.E."/>
            <person name="Leibrecht L."/>
            <person name="Leray M."/>
            <person name="Zauner S."/>
            <person name="Polzin J."/>
            <person name="Camacho Y."/>
            <person name="Gros O."/>
            <person name="van Gils J.A."/>
            <person name="Eisen J.A."/>
            <person name="Petersen J.M."/>
            <person name="Yuen B."/>
        </authorList>
    </citation>
    <scope>NUCLEOTIDE SEQUENCE</scope>
    <source>
        <strain evidence="1">MAGclacostrist064TRANS</strain>
    </source>
</reference>
<name>A0A9E4KEJ0_9GAMM</name>
<evidence type="ECO:0000313" key="2">
    <source>
        <dbReference type="Proteomes" id="UP000886667"/>
    </source>
</evidence>